<evidence type="ECO:0000256" key="1">
    <source>
        <dbReference type="ARBA" id="ARBA00001968"/>
    </source>
</evidence>
<comment type="cofactor">
    <cofactor evidence="1">
        <name>a divalent metal cation</name>
        <dbReference type="ChEBI" id="CHEBI:60240"/>
    </cofactor>
</comment>
<comment type="caution">
    <text evidence="4">The sequence shown here is derived from an EMBL/GenBank/DDBJ whole genome shotgun (WGS) entry which is preliminary data.</text>
</comment>
<evidence type="ECO:0000256" key="2">
    <source>
        <dbReference type="ARBA" id="ARBA00022723"/>
    </source>
</evidence>
<keyword evidence="5" id="KW-1185">Reference proteome</keyword>
<organism evidence="4 5">
    <name type="scientific">Merluccius polli</name>
    <name type="common">Benguela hake</name>
    <name type="synonym">Merluccius cadenati</name>
    <dbReference type="NCBI Taxonomy" id="89951"/>
    <lineage>
        <taxon>Eukaryota</taxon>
        <taxon>Metazoa</taxon>
        <taxon>Chordata</taxon>
        <taxon>Craniata</taxon>
        <taxon>Vertebrata</taxon>
        <taxon>Euteleostomi</taxon>
        <taxon>Actinopterygii</taxon>
        <taxon>Neopterygii</taxon>
        <taxon>Teleostei</taxon>
        <taxon>Neoteleostei</taxon>
        <taxon>Acanthomorphata</taxon>
        <taxon>Zeiogadaria</taxon>
        <taxon>Gadariae</taxon>
        <taxon>Gadiformes</taxon>
        <taxon>Gadoidei</taxon>
        <taxon>Merlucciidae</taxon>
        <taxon>Merluccius</taxon>
    </lineage>
</organism>
<keyword evidence="2" id="KW-0479">Metal-binding</keyword>
<dbReference type="InterPro" id="IPR027806">
    <property type="entry name" value="HARBI1_dom"/>
</dbReference>
<dbReference type="AlphaFoldDB" id="A0AA47M059"/>
<dbReference type="Proteomes" id="UP001174136">
    <property type="component" value="Unassembled WGS sequence"/>
</dbReference>
<name>A0AA47M059_MERPO</name>
<dbReference type="GO" id="GO:0046872">
    <property type="term" value="F:metal ion binding"/>
    <property type="evidence" value="ECO:0007669"/>
    <property type="project" value="UniProtKB-KW"/>
</dbReference>
<evidence type="ECO:0000313" key="5">
    <source>
        <dbReference type="Proteomes" id="UP001174136"/>
    </source>
</evidence>
<reference evidence="4" key="1">
    <citation type="journal article" date="2023" name="Front. Mar. Sci.">
        <title>A new Merluccius polli reference genome to investigate the effects of global change in West African waters.</title>
        <authorList>
            <person name="Mateo J.L."/>
            <person name="Blanco-Fernandez C."/>
            <person name="Garcia-Vazquez E."/>
            <person name="Machado-Schiaffino G."/>
        </authorList>
    </citation>
    <scope>NUCLEOTIDE SEQUENCE</scope>
    <source>
        <strain evidence="4">C29</strain>
        <tissue evidence="4">Fin</tissue>
    </source>
</reference>
<gene>
    <name evidence="4" type="ORF">N1851_034108</name>
</gene>
<protein>
    <recommendedName>
        <fullName evidence="3">DDE Tnp4 domain-containing protein</fullName>
    </recommendedName>
</protein>
<evidence type="ECO:0000313" key="4">
    <source>
        <dbReference type="EMBL" id="KAK0131203.1"/>
    </source>
</evidence>
<evidence type="ECO:0000259" key="3">
    <source>
        <dbReference type="Pfam" id="PF13359"/>
    </source>
</evidence>
<accession>A0AA47M059</accession>
<dbReference type="Pfam" id="PF13359">
    <property type="entry name" value="DDE_Tnp_4"/>
    <property type="match status" value="1"/>
</dbReference>
<feature type="domain" description="DDE Tnp4" evidence="3">
    <location>
        <begin position="1"/>
        <end position="39"/>
    </location>
</feature>
<sequence>MVERMFGVWKNRFQSLRNTLRFEPRRCCKVIIATAVLHNYLKQHNCPDPPMEEQNDPDVPMPVAGNNQGGLALRAAFTLQHFS</sequence>
<proteinExistence type="predicted"/>
<dbReference type="EMBL" id="JAOPHQ010006558">
    <property type="protein sequence ID" value="KAK0131203.1"/>
    <property type="molecule type" value="Genomic_DNA"/>
</dbReference>